<keyword evidence="4 7" id="KW-0540">Nuclease</keyword>
<dbReference type="GO" id="GO:0001682">
    <property type="term" value="P:tRNA 5'-leader removal"/>
    <property type="evidence" value="ECO:0007669"/>
    <property type="project" value="UniProtKB-UniRule"/>
</dbReference>
<proteinExistence type="inferred from homology"/>
<dbReference type="GO" id="GO:0000172">
    <property type="term" value="C:ribonuclease MRP complex"/>
    <property type="evidence" value="ECO:0007669"/>
    <property type="project" value="InterPro"/>
</dbReference>
<dbReference type="HAMAP" id="MF_00754">
    <property type="entry name" value="RNase_P_1"/>
    <property type="match status" value="1"/>
</dbReference>
<dbReference type="Pfam" id="PF01868">
    <property type="entry name" value="RNase_P-MRP_p29"/>
    <property type="match status" value="1"/>
</dbReference>
<name>A0A1N5VY08_9ARCH</name>
<dbReference type="EC" id="3.1.26.5" evidence="7"/>
<keyword evidence="2 7" id="KW-0963">Cytoplasm</keyword>
<dbReference type="GO" id="GO:0004526">
    <property type="term" value="F:ribonuclease P activity"/>
    <property type="evidence" value="ECO:0007669"/>
    <property type="project" value="UniProtKB-UniRule"/>
</dbReference>
<dbReference type="InterPro" id="IPR023534">
    <property type="entry name" value="Rof/RNase_P-like"/>
</dbReference>
<evidence type="ECO:0000256" key="4">
    <source>
        <dbReference type="ARBA" id="ARBA00022722"/>
    </source>
</evidence>
<dbReference type="RefSeq" id="WP_021790157.1">
    <property type="nucleotide sequence ID" value="NZ_LT671858.1"/>
</dbReference>
<evidence type="ECO:0000256" key="7">
    <source>
        <dbReference type="HAMAP-Rule" id="MF_00754"/>
    </source>
</evidence>
<sequence length="96" mass="11297">MVYNIYGEEYLGRKITVLNSKNRQLLGVTGIVVKETKNMFSIETSDMVRQIPKDSCDFNVNVEGTNYLIKGNLIRYRPENRLKELRKINKNLRRMN</sequence>
<dbReference type="GO" id="GO:0030677">
    <property type="term" value="C:ribonuclease P complex"/>
    <property type="evidence" value="ECO:0007669"/>
    <property type="project" value="UniProtKB-UniRule"/>
</dbReference>
<accession>A0A1N5VY08</accession>
<evidence type="ECO:0000256" key="2">
    <source>
        <dbReference type="ARBA" id="ARBA00022490"/>
    </source>
</evidence>
<dbReference type="GeneID" id="41588812"/>
<dbReference type="Proteomes" id="UP000195607">
    <property type="component" value="Chromosome I"/>
</dbReference>
<reference evidence="8 9" key="1">
    <citation type="submission" date="2016-04" db="EMBL/GenBank/DDBJ databases">
        <authorList>
            <person name="Evans L.H."/>
            <person name="Alamgir A."/>
            <person name="Owens N."/>
            <person name="Weber N.D."/>
            <person name="Virtaneva K."/>
            <person name="Barbian K."/>
            <person name="Babar A."/>
            <person name="Rosenke K."/>
        </authorList>
    </citation>
    <scope>NUCLEOTIDE SEQUENCE [LARGE SCALE GENOMIC DNA]</scope>
    <source>
        <strain evidence="9">S5(T) (JCM 30642 \VKM B-2941)</strain>
    </source>
</reference>
<gene>
    <name evidence="7" type="primary">rnp1</name>
    <name evidence="8" type="ORF">CSP5_1571</name>
</gene>
<evidence type="ECO:0000313" key="8">
    <source>
        <dbReference type="EMBL" id="SIM77953.1"/>
    </source>
</evidence>
<dbReference type="GO" id="GO:0005737">
    <property type="term" value="C:cytoplasm"/>
    <property type="evidence" value="ECO:0007669"/>
    <property type="project" value="UniProtKB-SubCell"/>
</dbReference>
<dbReference type="InterPro" id="IPR016848">
    <property type="entry name" value="RNase_P/MRP_Rpp29-subunit"/>
</dbReference>
<dbReference type="SUPFAM" id="SSF101744">
    <property type="entry name" value="Rof/RNase P subunit-like"/>
    <property type="match status" value="1"/>
</dbReference>
<dbReference type="GO" id="GO:0006364">
    <property type="term" value="P:rRNA processing"/>
    <property type="evidence" value="ECO:0007669"/>
    <property type="project" value="TreeGrafter"/>
</dbReference>
<comment type="catalytic activity">
    <reaction evidence="7">
        <text>Endonucleolytic cleavage of RNA, removing 5'-extranucleotides from tRNA precursor.</text>
        <dbReference type="EC" id="3.1.26.5"/>
    </reaction>
</comment>
<evidence type="ECO:0000256" key="5">
    <source>
        <dbReference type="ARBA" id="ARBA00022759"/>
    </source>
</evidence>
<comment type="subunit">
    <text evidence="7">Consists of a catalytic RNA component and at least 4-5 protein subunits.</text>
</comment>
<dbReference type="InterPro" id="IPR002730">
    <property type="entry name" value="Rpp29/RNP1"/>
</dbReference>
<evidence type="ECO:0000256" key="1">
    <source>
        <dbReference type="ARBA" id="ARBA00006181"/>
    </source>
</evidence>
<keyword evidence="6 7" id="KW-0378">Hydrolase</keyword>
<protein>
    <recommendedName>
        <fullName evidence="7">Ribonuclease P protein component 1</fullName>
        <shortName evidence="7">RNase P component 1</shortName>
        <ecNumber evidence="7">3.1.26.5</ecNumber>
    </recommendedName>
    <alternativeName>
        <fullName evidence="7">Rpp29</fullName>
    </alternativeName>
</protein>
<evidence type="ECO:0000256" key="6">
    <source>
        <dbReference type="ARBA" id="ARBA00022801"/>
    </source>
</evidence>
<dbReference type="Gene3D" id="2.30.30.210">
    <property type="entry name" value="Ribonuclease P/MRP, subunit p29"/>
    <property type="match status" value="1"/>
</dbReference>
<keyword evidence="5 7" id="KW-0255">Endonuclease</keyword>
<keyword evidence="3 7" id="KW-0819">tRNA processing</keyword>
<comment type="function">
    <text evidence="7">Part of ribonuclease P, a protein complex that generates mature tRNA molecules by cleaving their 5'-ends.</text>
</comment>
<dbReference type="SMART" id="SM00538">
    <property type="entry name" value="POP4"/>
    <property type="match status" value="1"/>
</dbReference>
<dbReference type="GO" id="GO:0033204">
    <property type="term" value="F:ribonuclease P RNA binding"/>
    <property type="evidence" value="ECO:0007669"/>
    <property type="project" value="InterPro"/>
</dbReference>
<comment type="subcellular location">
    <subcellularLocation>
        <location evidence="7">Cytoplasm</location>
    </subcellularLocation>
</comment>
<dbReference type="PANTHER" id="PTHR13348:SF0">
    <property type="entry name" value="RIBONUCLEASE P PROTEIN SUBUNIT P29"/>
    <property type="match status" value="1"/>
</dbReference>
<evidence type="ECO:0000313" key="9">
    <source>
        <dbReference type="Proteomes" id="UP000195607"/>
    </source>
</evidence>
<dbReference type="InterPro" id="IPR023538">
    <property type="entry name" value="RNP1"/>
</dbReference>
<organism evidence="8 9">
    <name type="scientific">Cuniculiplasma divulgatum</name>
    <dbReference type="NCBI Taxonomy" id="1673428"/>
    <lineage>
        <taxon>Archaea</taxon>
        <taxon>Methanobacteriati</taxon>
        <taxon>Thermoplasmatota</taxon>
        <taxon>Thermoplasmata</taxon>
        <taxon>Thermoplasmatales</taxon>
        <taxon>Cuniculiplasmataceae</taxon>
        <taxon>Cuniculiplasma</taxon>
    </lineage>
</organism>
<dbReference type="InterPro" id="IPR036980">
    <property type="entry name" value="RNase_P/MRP_Rpp29_sf"/>
</dbReference>
<dbReference type="AlphaFoldDB" id="A0A1N5VY08"/>
<comment type="similarity">
    <text evidence="1 7">Belongs to the eukaryotic/archaeal RNase P protein component 1 family.</text>
</comment>
<evidence type="ECO:0000256" key="3">
    <source>
        <dbReference type="ARBA" id="ARBA00022694"/>
    </source>
</evidence>
<dbReference type="PANTHER" id="PTHR13348">
    <property type="entry name" value="RIBONUCLEASE P SUBUNIT P29"/>
    <property type="match status" value="1"/>
</dbReference>
<dbReference type="EMBL" id="LT671858">
    <property type="protein sequence ID" value="SIM77953.1"/>
    <property type="molecule type" value="Genomic_DNA"/>
</dbReference>